<evidence type="ECO:0000313" key="2">
    <source>
        <dbReference type="Proteomes" id="UP000800038"/>
    </source>
</evidence>
<dbReference type="EMBL" id="ML976117">
    <property type="protein sequence ID" value="KAF1938031.1"/>
    <property type="molecule type" value="Genomic_DNA"/>
</dbReference>
<proteinExistence type="predicted"/>
<organism evidence="1 2">
    <name type="scientific">Clathrospora elynae</name>
    <dbReference type="NCBI Taxonomy" id="706981"/>
    <lineage>
        <taxon>Eukaryota</taxon>
        <taxon>Fungi</taxon>
        <taxon>Dikarya</taxon>
        <taxon>Ascomycota</taxon>
        <taxon>Pezizomycotina</taxon>
        <taxon>Dothideomycetes</taxon>
        <taxon>Pleosporomycetidae</taxon>
        <taxon>Pleosporales</taxon>
        <taxon>Diademaceae</taxon>
        <taxon>Clathrospora</taxon>
    </lineage>
</organism>
<reference evidence="1" key="1">
    <citation type="journal article" date="2020" name="Stud. Mycol.">
        <title>101 Dothideomycetes genomes: a test case for predicting lifestyles and emergence of pathogens.</title>
        <authorList>
            <person name="Haridas S."/>
            <person name="Albert R."/>
            <person name="Binder M."/>
            <person name="Bloem J."/>
            <person name="Labutti K."/>
            <person name="Salamov A."/>
            <person name="Andreopoulos B."/>
            <person name="Baker S."/>
            <person name="Barry K."/>
            <person name="Bills G."/>
            <person name="Bluhm B."/>
            <person name="Cannon C."/>
            <person name="Castanera R."/>
            <person name="Culley D."/>
            <person name="Daum C."/>
            <person name="Ezra D."/>
            <person name="Gonzalez J."/>
            <person name="Henrissat B."/>
            <person name="Kuo A."/>
            <person name="Liang C."/>
            <person name="Lipzen A."/>
            <person name="Lutzoni F."/>
            <person name="Magnuson J."/>
            <person name="Mondo S."/>
            <person name="Nolan M."/>
            <person name="Ohm R."/>
            <person name="Pangilinan J."/>
            <person name="Park H.-J."/>
            <person name="Ramirez L."/>
            <person name="Alfaro M."/>
            <person name="Sun H."/>
            <person name="Tritt A."/>
            <person name="Yoshinaga Y."/>
            <person name="Zwiers L.-H."/>
            <person name="Turgeon B."/>
            <person name="Goodwin S."/>
            <person name="Spatafora J."/>
            <person name="Crous P."/>
            <person name="Grigoriev I."/>
        </authorList>
    </citation>
    <scope>NUCLEOTIDE SEQUENCE</scope>
    <source>
        <strain evidence="1">CBS 161.51</strain>
    </source>
</reference>
<sequence length="132" mass="15126">YNCPHTFCFDGANLLILRFRARSQAEIPTCQVDCWVIPTVSAQGTASIQYAFYRLLSDGFYGAVGRHNVNTGVKFGNWRRYFDWYNGKPYWSDGNSTVREVPGCNRVFHSGARRWAWDGNNEAHQSWDTGAF</sequence>
<feature type="non-terminal residue" evidence="1">
    <location>
        <position position="1"/>
    </location>
</feature>
<gene>
    <name evidence="1" type="ORF">EJ02DRAFT_355462</name>
</gene>
<keyword evidence="2" id="KW-1185">Reference proteome</keyword>
<dbReference type="OrthoDB" id="5237031at2759"/>
<protein>
    <submittedName>
        <fullName evidence="1">Uncharacterized protein</fullName>
    </submittedName>
</protein>
<name>A0A6A5SBN6_9PLEO</name>
<evidence type="ECO:0000313" key="1">
    <source>
        <dbReference type="EMBL" id="KAF1938031.1"/>
    </source>
</evidence>
<dbReference type="Proteomes" id="UP000800038">
    <property type="component" value="Unassembled WGS sequence"/>
</dbReference>
<accession>A0A6A5SBN6</accession>
<dbReference type="AlphaFoldDB" id="A0A6A5SBN6"/>